<reference evidence="2" key="1">
    <citation type="submission" date="2019-12" db="EMBL/GenBank/DDBJ databases">
        <title>Genome sequencing and annotation of Brassica cretica.</title>
        <authorList>
            <person name="Studholme D.J."/>
            <person name="Sarris P."/>
        </authorList>
    </citation>
    <scope>NUCLEOTIDE SEQUENCE</scope>
    <source>
        <strain evidence="2">PFS-109/04</strain>
        <tissue evidence="2">Leaf</tissue>
    </source>
</reference>
<feature type="compositionally biased region" description="Basic residues" evidence="1">
    <location>
        <begin position="1"/>
        <end position="11"/>
    </location>
</feature>
<sequence>MGIKQRNHERRKIASDDNTGCSGRPTKACRSIGRRYLPPPEHPPLLHFTGPHEHLTSPTPKQ</sequence>
<proteinExistence type="predicted"/>
<organism evidence="2 3">
    <name type="scientific">Brassica cretica</name>
    <name type="common">Mustard</name>
    <dbReference type="NCBI Taxonomy" id="69181"/>
    <lineage>
        <taxon>Eukaryota</taxon>
        <taxon>Viridiplantae</taxon>
        <taxon>Streptophyta</taxon>
        <taxon>Embryophyta</taxon>
        <taxon>Tracheophyta</taxon>
        <taxon>Spermatophyta</taxon>
        <taxon>Magnoliopsida</taxon>
        <taxon>eudicotyledons</taxon>
        <taxon>Gunneridae</taxon>
        <taxon>Pentapetalae</taxon>
        <taxon>rosids</taxon>
        <taxon>malvids</taxon>
        <taxon>Brassicales</taxon>
        <taxon>Brassicaceae</taxon>
        <taxon>Brassiceae</taxon>
        <taxon>Brassica</taxon>
    </lineage>
</organism>
<evidence type="ECO:0000313" key="3">
    <source>
        <dbReference type="Proteomes" id="UP000712600"/>
    </source>
</evidence>
<accession>A0A8S9NQU2</accession>
<dbReference type="Proteomes" id="UP000712600">
    <property type="component" value="Unassembled WGS sequence"/>
</dbReference>
<evidence type="ECO:0000256" key="1">
    <source>
        <dbReference type="SAM" id="MobiDB-lite"/>
    </source>
</evidence>
<protein>
    <submittedName>
        <fullName evidence="2">Uncharacterized protein</fullName>
    </submittedName>
</protein>
<dbReference type="AlphaFoldDB" id="A0A8S9NQU2"/>
<gene>
    <name evidence="2" type="ORF">F2Q69_00041519</name>
</gene>
<name>A0A8S9NQU2_BRACR</name>
<evidence type="ECO:0000313" key="2">
    <source>
        <dbReference type="EMBL" id="KAF3504317.1"/>
    </source>
</evidence>
<dbReference type="EMBL" id="QGKX02001621">
    <property type="protein sequence ID" value="KAF3504317.1"/>
    <property type="molecule type" value="Genomic_DNA"/>
</dbReference>
<comment type="caution">
    <text evidence="2">The sequence shown here is derived from an EMBL/GenBank/DDBJ whole genome shotgun (WGS) entry which is preliminary data.</text>
</comment>
<feature type="region of interest" description="Disordered" evidence="1">
    <location>
        <begin position="1"/>
        <end position="62"/>
    </location>
</feature>